<dbReference type="AlphaFoldDB" id="A0A7T8GT52"/>
<evidence type="ECO:0000313" key="2">
    <source>
        <dbReference type="Proteomes" id="UP000595437"/>
    </source>
</evidence>
<organism evidence="1 2">
    <name type="scientific">Caligus rogercresseyi</name>
    <name type="common">Sea louse</name>
    <dbReference type="NCBI Taxonomy" id="217165"/>
    <lineage>
        <taxon>Eukaryota</taxon>
        <taxon>Metazoa</taxon>
        <taxon>Ecdysozoa</taxon>
        <taxon>Arthropoda</taxon>
        <taxon>Crustacea</taxon>
        <taxon>Multicrustacea</taxon>
        <taxon>Hexanauplia</taxon>
        <taxon>Copepoda</taxon>
        <taxon>Siphonostomatoida</taxon>
        <taxon>Caligidae</taxon>
        <taxon>Caligus</taxon>
    </lineage>
</organism>
<proteinExistence type="predicted"/>
<protein>
    <submittedName>
        <fullName evidence="1">Uncharacterized protein</fullName>
    </submittedName>
</protein>
<evidence type="ECO:0000313" key="1">
    <source>
        <dbReference type="EMBL" id="QQP37066.1"/>
    </source>
</evidence>
<accession>A0A7T8GT52</accession>
<sequence length="72" mass="8066">MVSAAPELPTVAVPFTFNEAGREDWDLYQAEVEAIRNICINLNGDKIEQKRIIILSDSMSEINSLEIKQVTS</sequence>
<gene>
    <name evidence="1" type="ORF">FKW44_022372</name>
</gene>
<reference evidence="2" key="1">
    <citation type="submission" date="2021-01" db="EMBL/GenBank/DDBJ databases">
        <title>Caligus Genome Assembly.</title>
        <authorList>
            <person name="Gallardo-Escarate C."/>
        </authorList>
    </citation>
    <scope>NUCLEOTIDE SEQUENCE [LARGE SCALE GENOMIC DNA]</scope>
</reference>
<dbReference type="Proteomes" id="UP000595437">
    <property type="component" value="Chromosome 16"/>
</dbReference>
<keyword evidence="2" id="KW-1185">Reference proteome</keyword>
<dbReference type="EMBL" id="CP045905">
    <property type="protein sequence ID" value="QQP37066.1"/>
    <property type="molecule type" value="Genomic_DNA"/>
</dbReference>
<name>A0A7T8GT52_CALRO</name>